<dbReference type="Proteomes" id="UP000323917">
    <property type="component" value="Chromosome"/>
</dbReference>
<evidence type="ECO:0000313" key="3">
    <source>
        <dbReference type="Proteomes" id="UP000323917"/>
    </source>
</evidence>
<accession>A0A5B9QS44</accession>
<dbReference type="EMBL" id="CP042913">
    <property type="protein sequence ID" value="QEG36803.1"/>
    <property type="molecule type" value="Genomic_DNA"/>
</dbReference>
<keyword evidence="3" id="KW-1185">Reference proteome</keyword>
<dbReference type="PROSITE" id="PS51257">
    <property type="entry name" value="PROKAR_LIPOPROTEIN"/>
    <property type="match status" value="1"/>
</dbReference>
<dbReference type="OrthoDB" id="289572at2"/>
<name>A0A5B9QS44_9BACT</name>
<evidence type="ECO:0008006" key="4">
    <source>
        <dbReference type="Google" id="ProtNLM"/>
    </source>
</evidence>
<reference evidence="2 3" key="1">
    <citation type="submission" date="2019-08" db="EMBL/GenBank/DDBJ databases">
        <title>Deep-cultivation of Planctomycetes and their phenomic and genomic characterization uncovers novel biology.</title>
        <authorList>
            <person name="Wiegand S."/>
            <person name="Jogler M."/>
            <person name="Boedeker C."/>
            <person name="Pinto D."/>
            <person name="Vollmers J."/>
            <person name="Rivas-Marin E."/>
            <person name="Kohn T."/>
            <person name="Peeters S.H."/>
            <person name="Heuer A."/>
            <person name="Rast P."/>
            <person name="Oberbeckmann S."/>
            <person name="Bunk B."/>
            <person name="Jeske O."/>
            <person name="Meyerdierks A."/>
            <person name="Storesund J.E."/>
            <person name="Kallscheuer N."/>
            <person name="Luecker S."/>
            <person name="Lage O.M."/>
            <person name="Pohl T."/>
            <person name="Merkel B.J."/>
            <person name="Hornburger P."/>
            <person name="Mueller R.-W."/>
            <person name="Bruemmer F."/>
            <person name="Labrenz M."/>
            <person name="Spormann A.M."/>
            <person name="Op den Camp H."/>
            <person name="Overmann J."/>
            <person name="Amann R."/>
            <person name="Jetten M.S.M."/>
            <person name="Mascher T."/>
            <person name="Medema M.H."/>
            <person name="Devos D.P."/>
            <person name="Kaster A.-K."/>
            <person name="Ovreas L."/>
            <person name="Rohde M."/>
            <person name="Galperin M.Y."/>
            <person name="Jogler C."/>
        </authorList>
    </citation>
    <scope>NUCLEOTIDE SEQUENCE [LARGE SCALE GENOMIC DNA]</scope>
    <source>
        <strain evidence="2 3">Pr1d</strain>
    </source>
</reference>
<gene>
    <name evidence="2" type="ORF">Pr1d_41390</name>
</gene>
<dbReference type="RefSeq" id="WP_148075113.1">
    <property type="nucleotide sequence ID" value="NZ_CP042913.1"/>
</dbReference>
<proteinExistence type="predicted"/>
<sequence>MHLARHLQRPGTLARLLGLFFLLATTGCQQQVAGKLLGTWVGRPDTASARAEREAEKYGNRTGSGNSQESDVAKAETDWEAYDVELRFEFIDHQRLKMSLANGSEPISATWQVLETSPTGCMIEVTTPSQTEEDTTVARQFELEMDERDGQVVGFLLTESGADRQLGAIYFSRAG</sequence>
<feature type="compositionally biased region" description="Polar residues" evidence="1">
    <location>
        <begin position="61"/>
        <end position="70"/>
    </location>
</feature>
<feature type="region of interest" description="Disordered" evidence="1">
    <location>
        <begin position="51"/>
        <end position="72"/>
    </location>
</feature>
<evidence type="ECO:0000256" key="1">
    <source>
        <dbReference type="SAM" id="MobiDB-lite"/>
    </source>
</evidence>
<dbReference type="AlphaFoldDB" id="A0A5B9QS44"/>
<protein>
    <recommendedName>
        <fullName evidence="4">Lipocalin-like domain-containing protein</fullName>
    </recommendedName>
</protein>
<evidence type="ECO:0000313" key="2">
    <source>
        <dbReference type="EMBL" id="QEG36803.1"/>
    </source>
</evidence>
<dbReference type="KEGG" id="bgok:Pr1d_41390"/>
<organism evidence="2 3">
    <name type="scientific">Bythopirellula goksoeyrii</name>
    <dbReference type="NCBI Taxonomy" id="1400387"/>
    <lineage>
        <taxon>Bacteria</taxon>
        <taxon>Pseudomonadati</taxon>
        <taxon>Planctomycetota</taxon>
        <taxon>Planctomycetia</taxon>
        <taxon>Pirellulales</taxon>
        <taxon>Lacipirellulaceae</taxon>
        <taxon>Bythopirellula</taxon>
    </lineage>
</organism>